<accession>A0A1M6LWA7</accession>
<dbReference type="PANTHER" id="PTHR43617:SF34">
    <property type="entry name" value="PUTATIVE-RELATED"/>
    <property type="match status" value="1"/>
</dbReference>
<dbReference type="InterPro" id="IPR050276">
    <property type="entry name" value="MshD_Acetyltransferase"/>
</dbReference>
<keyword evidence="3" id="KW-1185">Reference proteome</keyword>
<dbReference type="STRING" id="1121298.SAMN05444401_3808"/>
<evidence type="ECO:0000259" key="1">
    <source>
        <dbReference type="PROSITE" id="PS51186"/>
    </source>
</evidence>
<dbReference type="CDD" id="cd04301">
    <property type="entry name" value="NAT_SF"/>
    <property type="match status" value="1"/>
</dbReference>
<proteinExistence type="predicted"/>
<dbReference type="PANTHER" id="PTHR43617">
    <property type="entry name" value="L-AMINO ACID N-ACETYLTRANSFERASE"/>
    <property type="match status" value="1"/>
</dbReference>
<name>A0A1M6LWA7_9CLOT</name>
<dbReference type="GO" id="GO:0016747">
    <property type="term" value="F:acyltransferase activity, transferring groups other than amino-acyl groups"/>
    <property type="evidence" value="ECO:0007669"/>
    <property type="project" value="InterPro"/>
</dbReference>
<evidence type="ECO:0000313" key="3">
    <source>
        <dbReference type="Proteomes" id="UP000184080"/>
    </source>
</evidence>
<dbReference type="InterPro" id="IPR016181">
    <property type="entry name" value="Acyl_CoA_acyltransferase"/>
</dbReference>
<gene>
    <name evidence="2" type="ORF">SAMN05444401_3808</name>
</gene>
<keyword evidence="2" id="KW-0808">Transferase</keyword>
<dbReference type="Gene3D" id="3.40.630.30">
    <property type="match status" value="2"/>
</dbReference>
<dbReference type="SUPFAM" id="SSF55729">
    <property type="entry name" value="Acyl-CoA N-acyltransferases (Nat)"/>
    <property type="match status" value="2"/>
</dbReference>
<organism evidence="2 3">
    <name type="scientific">Clostridium amylolyticum</name>
    <dbReference type="NCBI Taxonomy" id="1121298"/>
    <lineage>
        <taxon>Bacteria</taxon>
        <taxon>Bacillati</taxon>
        <taxon>Bacillota</taxon>
        <taxon>Clostridia</taxon>
        <taxon>Eubacteriales</taxon>
        <taxon>Clostridiaceae</taxon>
        <taxon>Clostridium</taxon>
    </lineage>
</organism>
<evidence type="ECO:0000313" key="2">
    <source>
        <dbReference type="EMBL" id="SHJ75504.1"/>
    </source>
</evidence>
<dbReference type="Pfam" id="PF00583">
    <property type="entry name" value="Acetyltransf_1"/>
    <property type="match status" value="1"/>
</dbReference>
<dbReference type="AlphaFoldDB" id="A0A1M6LWA7"/>
<dbReference type="EMBL" id="FQZO01000007">
    <property type="protein sequence ID" value="SHJ75504.1"/>
    <property type="molecule type" value="Genomic_DNA"/>
</dbReference>
<feature type="domain" description="N-acetyltransferase" evidence="1">
    <location>
        <begin position="2"/>
        <end position="155"/>
    </location>
</feature>
<dbReference type="Proteomes" id="UP000184080">
    <property type="component" value="Unassembled WGS sequence"/>
</dbReference>
<dbReference type="RefSeq" id="WP_073010471.1">
    <property type="nucleotide sequence ID" value="NZ_FQZO01000007.1"/>
</dbReference>
<dbReference type="InterPro" id="IPR000182">
    <property type="entry name" value="GNAT_dom"/>
</dbReference>
<sequence length="299" mass="34973">MINVYKVEKEDISEVSSFLSKLNKDSTSHIGYCGQDEKEVEEALREYIEEEGESSPFFIARYKNKLVGVMGVDGDLESGNGELWGPFIENVEERQWSDIATMLWNSLFQEAHESIENYHMFINVKNKRCISFAEENNFTFSEKDNLFKTLKLTKKDFNYDCDESIIEINDTFNKEMVSLHNNTFKKAYYSGERIIKRLNQFRKVFVTIKEEKLLGYIYVEADPEFSEASIEFFAVDEIYRGQGIGFKLINKAINWIFTFPEIKEINLCVNSKNSAINLYKAVGFKEINELAFYRKNRIN</sequence>
<protein>
    <submittedName>
        <fullName evidence="2">Acetyltransferase (GNAT) family protein</fullName>
    </submittedName>
</protein>
<reference evidence="2 3" key="1">
    <citation type="submission" date="2016-11" db="EMBL/GenBank/DDBJ databases">
        <authorList>
            <person name="Jaros S."/>
            <person name="Januszkiewicz K."/>
            <person name="Wedrychowicz H."/>
        </authorList>
    </citation>
    <scope>NUCLEOTIDE SEQUENCE [LARGE SCALE GENOMIC DNA]</scope>
    <source>
        <strain evidence="2 3">DSM 21864</strain>
    </source>
</reference>
<dbReference type="PROSITE" id="PS51186">
    <property type="entry name" value="GNAT"/>
    <property type="match status" value="2"/>
</dbReference>
<feature type="domain" description="N-acetyltransferase" evidence="1">
    <location>
        <begin position="163"/>
        <end position="299"/>
    </location>
</feature>